<evidence type="ECO:0000313" key="9">
    <source>
        <dbReference type="EMBL" id="KAI1722265.1"/>
    </source>
</evidence>
<feature type="domain" description="Cadherin" evidence="8">
    <location>
        <begin position="121"/>
        <end position="166"/>
    </location>
</feature>
<keyword evidence="5" id="KW-1133">Transmembrane helix</keyword>
<comment type="subcellular location">
    <subcellularLocation>
        <location evidence="1">Membrane</location>
    </subcellularLocation>
</comment>
<dbReference type="AlphaFoldDB" id="A0AAD4NDD4"/>
<dbReference type="InterPro" id="IPR002126">
    <property type="entry name" value="Cadherin-like_dom"/>
</dbReference>
<comment type="caution">
    <text evidence="9">The sequence shown here is derived from an EMBL/GenBank/DDBJ whole genome shotgun (WGS) entry which is preliminary data.</text>
</comment>
<evidence type="ECO:0000256" key="2">
    <source>
        <dbReference type="ARBA" id="ARBA00022692"/>
    </source>
</evidence>
<dbReference type="GO" id="GO:0007156">
    <property type="term" value="P:homophilic cell adhesion via plasma membrane adhesion molecules"/>
    <property type="evidence" value="ECO:0007669"/>
    <property type="project" value="InterPro"/>
</dbReference>
<dbReference type="PROSITE" id="PS00232">
    <property type="entry name" value="CADHERIN_1"/>
    <property type="match status" value="1"/>
</dbReference>
<evidence type="ECO:0000256" key="7">
    <source>
        <dbReference type="PROSITE-ProRule" id="PRU00043"/>
    </source>
</evidence>
<dbReference type="SUPFAM" id="SSF49313">
    <property type="entry name" value="Cadherin-like"/>
    <property type="match status" value="1"/>
</dbReference>
<keyword evidence="3" id="KW-0677">Repeat</keyword>
<keyword evidence="4 7" id="KW-0106">Calcium</keyword>
<reference evidence="9" key="1">
    <citation type="submission" date="2022-01" db="EMBL/GenBank/DDBJ databases">
        <title>Genome Sequence Resource for Two Populations of Ditylenchus destructor, the Migratory Endoparasitic Phytonematode.</title>
        <authorList>
            <person name="Zhang H."/>
            <person name="Lin R."/>
            <person name="Xie B."/>
        </authorList>
    </citation>
    <scope>NUCLEOTIDE SEQUENCE</scope>
    <source>
        <strain evidence="9">BazhouSP</strain>
    </source>
</reference>
<dbReference type="PANTHER" id="PTHR24026">
    <property type="entry name" value="FAT ATYPICAL CADHERIN-RELATED"/>
    <property type="match status" value="1"/>
</dbReference>
<gene>
    <name evidence="9" type="ORF">DdX_04577</name>
</gene>
<evidence type="ECO:0000313" key="10">
    <source>
        <dbReference type="Proteomes" id="UP001201812"/>
    </source>
</evidence>
<dbReference type="GO" id="GO:0005886">
    <property type="term" value="C:plasma membrane"/>
    <property type="evidence" value="ECO:0007669"/>
    <property type="project" value="InterPro"/>
</dbReference>
<evidence type="ECO:0000256" key="6">
    <source>
        <dbReference type="ARBA" id="ARBA00023136"/>
    </source>
</evidence>
<sequence>MLRLMVGTDDGSGPPLSFPSLPAVLYKSMTASQLERKNMKVVIVCPPFAACTLCAHFCSSALPRISWELLRLELIVFGSLPLNSETSPWFAIVFCVGLLVVQEPEQVLPAFTYFYLLLSFKALDYEDERQRRDGFWLDVRVFDGIYEAQTRVHIRVEDRNDNAPVFDPPPKGHGSPGRYKVEQLREDVKRGHLIAKLHASDADANDRIE</sequence>
<evidence type="ECO:0000256" key="5">
    <source>
        <dbReference type="ARBA" id="ARBA00022989"/>
    </source>
</evidence>
<evidence type="ECO:0000256" key="3">
    <source>
        <dbReference type="ARBA" id="ARBA00022737"/>
    </source>
</evidence>
<dbReference type="PANTHER" id="PTHR24026:SF118">
    <property type="entry name" value="DE-CADHERIN"/>
    <property type="match status" value="1"/>
</dbReference>
<dbReference type="Proteomes" id="UP001201812">
    <property type="component" value="Unassembled WGS sequence"/>
</dbReference>
<keyword evidence="2" id="KW-0812">Transmembrane</keyword>
<dbReference type="PROSITE" id="PS50268">
    <property type="entry name" value="CADHERIN_2"/>
    <property type="match status" value="1"/>
</dbReference>
<dbReference type="EMBL" id="JAKKPZ010000004">
    <property type="protein sequence ID" value="KAI1722265.1"/>
    <property type="molecule type" value="Genomic_DNA"/>
</dbReference>
<accession>A0AAD4NDD4</accession>
<proteinExistence type="predicted"/>
<keyword evidence="10" id="KW-1185">Reference proteome</keyword>
<dbReference type="Gene3D" id="2.60.40.60">
    <property type="entry name" value="Cadherins"/>
    <property type="match status" value="1"/>
</dbReference>
<keyword evidence="6" id="KW-0472">Membrane</keyword>
<evidence type="ECO:0000259" key="8">
    <source>
        <dbReference type="PROSITE" id="PS50268"/>
    </source>
</evidence>
<evidence type="ECO:0000256" key="1">
    <source>
        <dbReference type="ARBA" id="ARBA00004370"/>
    </source>
</evidence>
<dbReference type="CDD" id="cd11304">
    <property type="entry name" value="Cadherin_repeat"/>
    <property type="match status" value="1"/>
</dbReference>
<dbReference type="InterPro" id="IPR020894">
    <property type="entry name" value="Cadherin_CS"/>
</dbReference>
<dbReference type="InterPro" id="IPR015919">
    <property type="entry name" value="Cadherin-like_sf"/>
</dbReference>
<dbReference type="GO" id="GO:0005509">
    <property type="term" value="F:calcium ion binding"/>
    <property type="evidence" value="ECO:0007669"/>
    <property type="project" value="UniProtKB-UniRule"/>
</dbReference>
<organism evidence="9 10">
    <name type="scientific">Ditylenchus destructor</name>
    <dbReference type="NCBI Taxonomy" id="166010"/>
    <lineage>
        <taxon>Eukaryota</taxon>
        <taxon>Metazoa</taxon>
        <taxon>Ecdysozoa</taxon>
        <taxon>Nematoda</taxon>
        <taxon>Chromadorea</taxon>
        <taxon>Rhabditida</taxon>
        <taxon>Tylenchina</taxon>
        <taxon>Tylenchomorpha</taxon>
        <taxon>Sphaerularioidea</taxon>
        <taxon>Anguinidae</taxon>
        <taxon>Anguininae</taxon>
        <taxon>Ditylenchus</taxon>
    </lineage>
</organism>
<evidence type="ECO:0000256" key="4">
    <source>
        <dbReference type="ARBA" id="ARBA00022837"/>
    </source>
</evidence>
<name>A0AAD4NDD4_9BILA</name>
<protein>
    <submittedName>
        <fullName evidence="9">Cadherin-related hmr-1</fullName>
    </submittedName>
</protein>